<protein>
    <recommendedName>
        <fullName evidence="3">PPM-type phosphatase domain-containing protein</fullName>
    </recommendedName>
</protein>
<evidence type="ECO:0000313" key="2">
    <source>
        <dbReference type="Proteomes" id="UP000190188"/>
    </source>
</evidence>
<reference evidence="1 2" key="1">
    <citation type="submission" date="2017-01" db="EMBL/GenBank/DDBJ databases">
        <title>Genome analysis of Paenibacillus selenitrireducens ES3-24.</title>
        <authorList>
            <person name="Xu D."/>
            <person name="Yao R."/>
            <person name="Zheng S."/>
        </authorList>
    </citation>
    <scope>NUCLEOTIDE SEQUENCE [LARGE SCALE GENOMIC DNA]</scope>
    <source>
        <strain evidence="1 2">ES3-24</strain>
    </source>
</reference>
<gene>
    <name evidence="1" type="ORF">BVG16_15945</name>
</gene>
<keyword evidence="2" id="KW-1185">Reference proteome</keyword>
<evidence type="ECO:0000313" key="1">
    <source>
        <dbReference type="EMBL" id="OPA76663.1"/>
    </source>
</evidence>
<dbReference type="EMBL" id="MSZX01000006">
    <property type="protein sequence ID" value="OPA76663.1"/>
    <property type="molecule type" value="Genomic_DNA"/>
</dbReference>
<dbReference type="AlphaFoldDB" id="A0A1T2XAP0"/>
<name>A0A1T2XAP0_9BACL</name>
<accession>A0A1T2XAP0</accession>
<dbReference type="Proteomes" id="UP000190188">
    <property type="component" value="Unassembled WGS sequence"/>
</dbReference>
<dbReference type="Gene3D" id="3.60.40.10">
    <property type="entry name" value="PPM-type phosphatase domain"/>
    <property type="match status" value="1"/>
</dbReference>
<dbReference type="InterPro" id="IPR036457">
    <property type="entry name" value="PPM-type-like_dom_sf"/>
</dbReference>
<dbReference type="STRING" id="1324314.BVG16_15945"/>
<organism evidence="1 2">
    <name type="scientific">Paenibacillus selenitireducens</name>
    <dbReference type="NCBI Taxonomy" id="1324314"/>
    <lineage>
        <taxon>Bacteria</taxon>
        <taxon>Bacillati</taxon>
        <taxon>Bacillota</taxon>
        <taxon>Bacilli</taxon>
        <taxon>Bacillales</taxon>
        <taxon>Paenibacillaceae</taxon>
        <taxon>Paenibacillus</taxon>
    </lineage>
</organism>
<dbReference type="RefSeq" id="WP_078499680.1">
    <property type="nucleotide sequence ID" value="NZ_MSZX01000006.1"/>
</dbReference>
<sequence length="283" mass="32218">MHIQHIYQQGQGLFNEDALILNPTHHIYGVVDGVSGLQAFHQENTSSGQIAARIVSEHFNATNELLPTLSRISIAANDQLRHTMLEAKVDIHDVSALWSAVHAVVQIQPHYIDWVQSGDCMIYAIYDHGLVRTLTYDSVDIHDERALHLWYQKYNAKLIHGKKPDEVTRTLQRNRQLANQPSGYSVMNGQPEFAQYIESGRIARNELRHLLLITDGIYPWLPAYPASKGNPNAFRHDFIEDIVDFGLSKYVEQLCTWEAEDKACLESPRFKVSDDKTGILITF</sequence>
<evidence type="ECO:0008006" key="3">
    <source>
        <dbReference type="Google" id="ProtNLM"/>
    </source>
</evidence>
<proteinExistence type="predicted"/>
<dbReference type="OrthoDB" id="1755431at2"/>
<dbReference type="SUPFAM" id="SSF81606">
    <property type="entry name" value="PP2C-like"/>
    <property type="match status" value="1"/>
</dbReference>
<comment type="caution">
    <text evidence="1">The sequence shown here is derived from an EMBL/GenBank/DDBJ whole genome shotgun (WGS) entry which is preliminary data.</text>
</comment>